<dbReference type="Proteomes" id="UP000233551">
    <property type="component" value="Unassembled WGS sequence"/>
</dbReference>
<dbReference type="PANTHER" id="PTHR37743:SF1">
    <property type="entry name" value="ARM REPEAT SUPERFAMILY PROTEIN"/>
    <property type="match status" value="1"/>
</dbReference>
<evidence type="ECO:0000313" key="1">
    <source>
        <dbReference type="EMBL" id="PKI40090.1"/>
    </source>
</evidence>
<keyword evidence="2" id="KW-1185">Reference proteome</keyword>
<protein>
    <submittedName>
        <fullName evidence="1">Uncharacterized protein</fullName>
    </submittedName>
</protein>
<accession>A0A2I0I8U9</accession>
<proteinExistence type="predicted"/>
<dbReference type="Gene3D" id="1.25.10.10">
    <property type="entry name" value="Leucine-rich Repeat Variant"/>
    <property type="match status" value="2"/>
</dbReference>
<dbReference type="InterPro" id="IPR011989">
    <property type="entry name" value="ARM-like"/>
</dbReference>
<dbReference type="STRING" id="22663.A0A2I0I8U9"/>
<dbReference type="AlphaFoldDB" id="A0A2I0I8U9"/>
<dbReference type="EMBL" id="PGOL01003669">
    <property type="protein sequence ID" value="PKI40090.1"/>
    <property type="molecule type" value="Genomic_DNA"/>
</dbReference>
<reference evidence="1 2" key="1">
    <citation type="submission" date="2017-11" db="EMBL/GenBank/DDBJ databases">
        <title>De-novo sequencing of pomegranate (Punica granatum L.) genome.</title>
        <authorList>
            <person name="Akparov Z."/>
            <person name="Amiraslanov A."/>
            <person name="Hajiyeva S."/>
            <person name="Abbasov M."/>
            <person name="Kaur K."/>
            <person name="Hamwieh A."/>
            <person name="Solovyev V."/>
            <person name="Salamov A."/>
            <person name="Braich B."/>
            <person name="Kosarev P."/>
            <person name="Mahmoud A."/>
            <person name="Hajiyev E."/>
            <person name="Babayeva S."/>
            <person name="Izzatullayeva V."/>
            <person name="Mammadov A."/>
            <person name="Mammadov A."/>
            <person name="Sharifova S."/>
            <person name="Ojaghi J."/>
            <person name="Eynullazada K."/>
            <person name="Bayramov B."/>
            <person name="Abdulazimova A."/>
            <person name="Shahmuradov I."/>
        </authorList>
    </citation>
    <scope>NUCLEOTIDE SEQUENCE [LARGE SCALE GENOMIC DNA]</scope>
    <source>
        <strain evidence="2">cv. AG2017</strain>
        <tissue evidence="1">Leaf</tissue>
    </source>
</reference>
<name>A0A2I0I8U9_PUNGR</name>
<sequence>MEEGEQQLVVPRSNTDSMVSVTLGRAMSALLSARPKKLRDAVCRFSPSSRTHSLGLREKYSAMIEILCTCISHLSAIVSRGSTVSDGYELPSRLSISAADCCLAITEALTRKDDSLKNKIRISDFNTSKEAVPSLPGIGEKKAKETQTISNRGRETLLWDQLPELINLVQRLLAWSRKSRPLHARGLERVLKWLQDLNEHNGRLREEAGIGALVPDSSHHWTLAISSMEVVAGIGATTAIEEVGGVLYARRKPPLWRWRFESVMSEYGLQISEVLISQLNSGDEDVIDLVVGIFKGTIFKLNYSSEGILIDTRQMDAVLPLLLQLLDKRDGTARAVVILVAEYCSMSIDGECLKEVLERLACGNNLQQRNALDVISEIIQISLTSADGLPHLAWRDISNYLLGCLESGEPAICRAATNLLPMIEPSYVLPALVRLLYSSDIKLQLSVKDAFIGVLKYHNQEPEVISMLLDSLSNLSNSLDFPKTSGITVEGSKFDADKVLKLMTEWSENVQDWKIMAGPLIDKLFTEPSNAIVVKFLSYISEHLADAADIILNRVLKCMQEQEELVSETSPHEDSEMQKCLFERLCPLLIIRLLPLRVFNSLNSSIVYGQLHNKDINHDGTSTIHDNCVTALLLKRAFSKFEFEDVRKLAAELSGRILPTVLFPLVCFQLEDSAGIRDVSRIKAGLFSLCTSLVVRGRNITVTSTMIRIRKLLEEILSWPSLDGDEVSRAQHGCIDCLALMICTEVQSSSGSFGDSNTLKKKITLAAAEGMTDLESTLSYVISQLDNDDSSSTSFEAPLSLSFRLCMANVLISACQKIADSGKTHLARKTIPALIRSSEVIKDREIRAACLQVLFSAVYHLKSAVIPYSSDLIKLSLKFLREGSEKLFFAVAFSAVPLTLYVPPIRSLNLFVETLEDLLRQTAVYTLRAYPRVRLACSRIFHSVVRFAR</sequence>
<dbReference type="PANTHER" id="PTHR37743">
    <property type="entry name" value="ARM REPEAT SUPERFAMILY PROTEIN"/>
    <property type="match status" value="1"/>
</dbReference>
<dbReference type="SUPFAM" id="SSF48371">
    <property type="entry name" value="ARM repeat"/>
    <property type="match status" value="1"/>
</dbReference>
<comment type="caution">
    <text evidence="1">The sequence shown here is derived from an EMBL/GenBank/DDBJ whole genome shotgun (WGS) entry which is preliminary data.</text>
</comment>
<organism evidence="1 2">
    <name type="scientific">Punica granatum</name>
    <name type="common">Pomegranate</name>
    <dbReference type="NCBI Taxonomy" id="22663"/>
    <lineage>
        <taxon>Eukaryota</taxon>
        <taxon>Viridiplantae</taxon>
        <taxon>Streptophyta</taxon>
        <taxon>Embryophyta</taxon>
        <taxon>Tracheophyta</taxon>
        <taxon>Spermatophyta</taxon>
        <taxon>Magnoliopsida</taxon>
        <taxon>eudicotyledons</taxon>
        <taxon>Gunneridae</taxon>
        <taxon>Pentapetalae</taxon>
        <taxon>rosids</taxon>
        <taxon>malvids</taxon>
        <taxon>Myrtales</taxon>
        <taxon>Lythraceae</taxon>
        <taxon>Punica</taxon>
    </lineage>
</organism>
<gene>
    <name evidence="1" type="ORF">CRG98_039543</name>
</gene>
<dbReference type="InterPro" id="IPR016024">
    <property type="entry name" value="ARM-type_fold"/>
</dbReference>
<evidence type="ECO:0000313" key="2">
    <source>
        <dbReference type="Proteomes" id="UP000233551"/>
    </source>
</evidence>